<name>A0A2Z4ACE0_9BACT</name>
<dbReference type="Pfam" id="PF00588">
    <property type="entry name" value="SpoU_methylase"/>
    <property type="match status" value="1"/>
</dbReference>
<dbReference type="KEGG" id="mtar:DF168_00947"/>
<accession>A0A2Z4ACE0</accession>
<feature type="binding site" evidence="6 7">
    <location>
        <position position="132"/>
    </location>
    <ligand>
        <name>S-adenosyl-L-methionine</name>
        <dbReference type="ChEBI" id="CHEBI:59789"/>
    </ligand>
</feature>
<dbReference type="EMBL" id="CP029803">
    <property type="protein sequence ID" value="AWT59753.1"/>
    <property type="molecule type" value="Genomic_DNA"/>
</dbReference>
<keyword evidence="4 6" id="KW-0949">S-adenosyl-L-methionine</keyword>
<dbReference type="InterPro" id="IPR001537">
    <property type="entry name" value="SpoU_MeTrfase"/>
</dbReference>
<proteinExistence type="inferred from homology"/>
<evidence type="ECO:0000256" key="3">
    <source>
        <dbReference type="ARBA" id="ARBA00022679"/>
    </source>
</evidence>
<dbReference type="GO" id="GO:0141102">
    <property type="term" value="F:tRNA (5-carboxymethylaminomethyluridine(34)-2'-O)-methyltransferase activity"/>
    <property type="evidence" value="ECO:0007669"/>
    <property type="project" value="RHEA"/>
</dbReference>
<evidence type="ECO:0000256" key="2">
    <source>
        <dbReference type="ARBA" id="ARBA00022603"/>
    </source>
</evidence>
<dbReference type="GO" id="GO:0141098">
    <property type="term" value="F:tRNA (cytidine(34)-2'-O)-methyltransferase activity"/>
    <property type="evidence" value="ECO:0007669"/>
    <property type="project" value="RHEA"/>
</dbReference>
<comment type="similarity">
    <text evidence="6">Belongs to the class IV-like SAM-binding methyltransferase superfamily. RNA methyltransferase TrmH family. TrmL subfamily.</text>
</comment>
<dbReference type="SUPFAM" id="SSF75217">
    <property type="entry name" value="alpha/beta knot"/>
    <property type="match status" value="1"/>
</dbReference>
<protein>
    <recommendedName>
        <fullName evidence="6">Putative tRNA (cytidine(34)-2'-O)-methyltransferase</fullName>
        <ecNumber evidence="6">2.1.1.207</ecNumber>
    </recommendedName>
    <alternativeName>
        <fullName evidence="6">tRNA (cytidine/uridine-2'-O-)-methyltransferase</fullName>
    </alternativeName>
</protein>
<evidence type="ECO:0000256" key="5">
    <source>
        <dbReference type="ARBA" id="ARBA00022694"/>
    </source>
</evidence>
<dbReference type="PANTHER" id="PTHR42971:SF1">
    <property type="entry name" value="TRNA (CYTIDINE(34)-2'-O)-METHYLTRANSFERASE"/>
    <property type="match status" value="1"/>
</dbReference>
<dbReference type="InterPro" id="IPR029026">
    <property type="entry name" value="tRNA_m1G_MTases_N"/>
</dbReference>
<feature type="domain" description="tRNA/rRNA methyltransferase SpoU type" evidence="8">
    <location>
        <begin position="2"/>
        <end position="144"/>
    </location>
</feature>
<sequence length="151" mass="17351">MLHIILYKPEIPQNTGNIGRLCALTTSRLHLIHPLGFELSDRHLKRSGMDYWKSLDLINHNSWERFLAEPNKPRRIWLFTTKSTQSFWDVGFEEEDGLLFGNEGSGCPSEVHEQVGKEWRVTIPMFGQGLRSLNLSTSVGIGLYEALRQIK</sequence>
<comment type="function">
    <text evidence="6">Could methylate the ribose at the nucleotide 34 wobble position in tRNA.</text>
</comment>
<dbReference type="GO" id="GO:0002130">
    <property type="term" value="P:wobble position ribose methylation"/>
    <property type="evidence" value="ECO:0007669"/>
    <property type="project" value="TreeGrafter"/>
</dbReference>
<comment type="subcellular location">
    <subcellularLocation>
        <location evidence="6">Cytoplasm</location>
    </subcellularLocation>
</comment>
<feature type="binding site" evidence="6 7">
    <location>
        <position position="101"/>
    </location>
    <ligand>
        <name>S-adenosyl-L-methionine</name>
        <dbReference type="ChEBI" id="CHEBI:59789"/>
    </ligand>
</feature>
<evidence type="ECO:0000256" key="1">
    <source>
        <dbReference type="ARBA" id="ARBA00022490"/>
    </source>
</evidence>
<evidence type="ECO:0000256" key="7">
    <source>
        <dbReference type="PIRSR" id="PIRSR029256-1"/>
    </source>
</evidence>
<dbReference type="GO" id="GO:0005737">
    <property type="term" value="C:cytoplasm"/>
    <property type="evidence" value="ECO:0007669"/>
    <property type="project" value="UniProtKB-SubCell"/>
</dbReference>
<keyword evidence="5 6" id="KW-0819">tRNA processing</keyword>
<comment type="caution">
    <text evidence="6">Lacks conserved residue(s) required for the propagation of feature annotation.</text>
</comment>
<dbReference type="GO" id="GO:0042802">
    <property type="term" value="F:identical protein binding"/>
    <property type="evidence" value="ECO:0007669"/>
    <property type="project" value="UniProtKB-ARBA"/>
</dbReference>
<dbReference type="InterPro" id="IPR029028">
    <property type="entry name" value="Alpha/beta_knot_MTases"/>
</dbReference>
<gene>
    <name evidence="9" type="primary">trmL</name>
    <name evidence="9" type="ORF">DF168_00947</name>
</gene>
<comment type="catalytic activity">
    <reaction evidence="6">
        <text>cytidine(34) in tRNA + S-adenosyl-L-methionine = 2'-O-methylcytidine(34) in tRNA + S-adenosyl-L-homocysteine + H(+)</text>
        <dbReference type="Rhea" id="RHEA:43084"/>
        <dbReference type="Rhea" id="RHEA-COMP:10331"/>
        <dbReference type="Rhea" id="RHEA-COMP:10332"/>
        <dbReference type="ChEBI" id="CHEBI:15378"/>
        <dbReference type="ChEBI" id="CHEBI:57856"/>
        <dbReference type="ChEBI" id="CHEBI:59789"/>
        <dbReference type="ChEBI" id="CHEBI:74495"/>
        <dbReference type="ChEBI" id="CHEBI:82748"/>
        <dbReference type="EC" id="2.1.1.207"/>
    </reaction>
</comment>
<comment type="catalytic activity">
    <reaction evidence="6">
        <text>5-carboxymethylaminomethyluridine(34) in tRNA(Leu) + S-adenosyl-L-methionine = 5-carboxymethylaminomethyl-2'-O-methyluridine(34) in tRNA(Leu) + S-adenosyl-L-homocysteine + H(+)</text>
        <dbReference type="Rhea" id="RHEA:43088"/>
        <dbReference type="Rhea" id="RHEA-COMP:10333"/>
        <dbReference type="Rhea" id="RHEA-COMP:10334"/>
        <dbReference type="ChEBI" id="CHEBI:15378"/>
        <dbReference type="ChEBI" id="CHEBI:57856"/>
        <dbReference type="ChEBI" id="CHEBI:59789"/>
        <dbReference type="ChEBI" id="CHEBI:74508"/>
        <dbReference type="ChEBI" id="CHEBI:74511"/>
        <dbReference type="EC" id="2.1.1.207"/>
    </reaction>
</comment>
<dbReference type="InterPro" id="IPR016914">
    <property type="entry name" value="TrmL"/>
</dbReference>
<feature type="binding site" evidence="6 7">
    <location>
        <position position="123"/>
    </location>
    <ligand>
        <name>S-adenosyl-L-methionine</name>
        <dbReference type="ChEBI" id="CHEBI:59789"/>
    </ligand>
</feature>
<evidence type="ECO:0000313" key="9">
    <source>
        <dbReference type="EMBL" id="AWT59753.1"/>
    </source>
</evidence>
<dbReference type="CDD" id="cd18094">
    <property type="entry name" value="SpoU-like_TrmL"/>
    <property type="match status" value="1"/>
</dbReference>
<evidence type="ECO:0000259" key="8">
    <source>
        <dbReference type="Pfam" id="PF00588"/>
    </source>
</evidence>
<keyword evidence="3 6" id="KW-0808">Transferase</keyword>
<dbReference type="FunFam" id="3.40.1280.10:FF:000002">
    <property type="entry name" value="Peptidylprolyl isomerase"/>
    <property type="match status" value="1"/>
</dbReference>
<reference evidence="9 10" key="1">
    <citation type="submission" date="2018-06" db="EMBL/GenBank/DDBJ databases">
        <title>Draft Genome Sequence of a Novel Marine Bacterium Related to the Verrucomicrobia.</title>
        <authorList>
            <person name="Vosseberg J."/>
            <person name="Martijn J."/>
            <person name="Ettema T.J.G."/>
        </authorList>
    </citation>
    <scope>NUCLEOTIDE SEQUENCE [LARGE SCALE GENOMIC DNA]</scope>
    <source>
        <strain evidence="9">TARA_B100001123</strain>
    </source>
</reference>
<keyword evidence="1 6" id="KW-0963">Cytoplasm</keyword>
<dbReference type="EC" id="2.1.1.207" evidence="6"/>
<dbReference type="AlphaFoldDB" id="A0A2Z4ACE0"/>
<dbReference type="HAMAP" id="MF_01885">
    <property type="entry name" value="tRNA_methyltr_TrmL"/>
    <property type="match status" value="1"/>
</dbReference>
<evidence type="ECO:0000256" key="6">
    <source>
        <dbReference type="HAMAP-Rule" id="MF_01885"/>
    </source>
</evidence>
<evidence type="ECO:0000313" key="10">
    <source>
        <dbReference type="Proteomes" id="UP000247465"/>
    </source>
</evidence>
<organism evidence="9 10">
    <name type="scientific">Candidatus Moanibacter tarae</name>
    <dbReference type="NCBI Taxonomy" id="2200854"/>
    <lineage>
        <taxon>Bacteria</taxon>
        <taxon>Pseudomonadati</taxon>
        <taxon>Verrucomicrobiota</taxon>
        <taxon>Opitutia</taxon>
        <taxon>Puniceicoccales</taxon>
        <taxon>Puniceicoccales incertae sedis</taxon>
        <taxon>Candidatus Moanibacter</taxon>
    </lineage>
</organism>
<dbReference type="GO" id="GO:0003723">
    <property type="term" value="F:RNA binding"/>
    <property type="evidence" value="ECO:0007669"/>
    <property type="project" value="InterPro"/>
</dbReference>
<keyword evidence="2 6" id="KW-0489">Methyltransferase</keyword>
<dbReference type="PANTHER" id="PTHR42971">
    <property type="entry name" value="TRNA (CYTIDINE(34)-2'-O)-METHYLTRANSFERASE"/>
    <property type="match status" value="1"/>
</dbReference>
<dbReference type="PIRSF" id="PIRSF029256">
    <property type="entry name" value="SpoU_TrmH_prd"/>
    <property type="match status" value="1"/>
</dbReference>
<dbReference type="Proteomes" id="UP000247465">
    <property type="component" value="Chromosome"/>
</dbReference>
<dbReference type="Gene3D" id="3.40.1280.10">
    <property type="match status" value="1"/>
</dbReference>
<evidence type="ECO:0000256" key="4">
    <source>
        <dbReference type="ARBA" id="ARBA00022691"/>
    </source>
</evidence>